<protein>
    <submittedName>
        <fullName evidence="1">Uncharacterized protein</fullName>
    </submittedName>
</protein>
<proteinExistence type="predicted"/>
<dbReference type="HOGENOM" id="CLU_3419359_0_0_1"/>
<reference evidence="1" key="3">
    <citation type="submission" date="2025-08" db="UniProtKB">
        <authorList>
            <consortium name="Ensembl"/>
        </authorList>
    </citation>
    <scope>IDENTIFICATION</scope>
</reference>
<accession>H2XLR2</accession>
<dbReference type="AlphaFoldDB" id="H2XLR2"/>
<dbReference type="InParanoid" id="H2XLR2"/>
<keyword evidence="2" id="KW-1185">Reference proteome</keyword>
<reference evidence="1" key="2">
    <citation type="journal article" date="2008" name="Genome Biol.">
        <title>Improved genome assembly and evidence-based global gene model set for the chordate Ciona intestinalis: new insight into intron and operon populations.</title>
        <authorList>
            <person name="Satou Y."/>
            <person name="Mineta K."/>
            <person name="Ogasawara M."/>
            <person name="Sasakura Y."/>
            <person name="Shoguchi E."/>
            <person name="Ueno K."/>
            <person name="Yamada L."/>
            <person name="Matsumoto J."/>
            <person name="Wasserscheid J."/>
            <person name="Dewar K."/>
            <person name="Wiley G.B."/>
            <person name="Macmil S.L."/>
            <person name="Roe B.A."/>
            <person name="Zeller R.W."/>
            <person name="Hastings K.E."/>
            <person name="Lemaire P."/>
            <person name="Lindquist E."/>
            <person name="Endo T."/>
            <person name="Hotta K."/>
            <person name="Inaba K."/>
        </authorList>
    </citation>
    <scope>NUCLEOTIDE SEQUENCE [LARGE SCALE GENOMIC DNA]</scope>
    <source>
        <strain evidence="1">wild type</strain>
    </source>
</reference>
<organism evidence="1 2">
    <name type="scientific">Ciona intestinalis</name>
    <name type="common">Transparent sea squirt</name>
    <name type="synonym">Ascidia intestinalis</name>
    <dbReference type="NCBI Taxonomy" id="7719"/>
    <lineage>
        <taxon>Eukaryota</taxon>
        <taxon>Metazoa</taxon>
        <taxon>Chordata</taxon>
        <taxon>Tunicata</taxon>
        <taxon>Ascidiacea</taxon>
        <taxon>Phlebobranchia</taxon>
        <taxon>Cionidae</taxon>
        <taxon>Ciona</taxon>
    </lineage>
</organism>
<sequence>MSSNVIRSVNLSSFIFILLPFNIKY</sequence>
<evidence type="ECO:0000313" key="1">
    <source>
        <dbReference type="Ensembl" id="ENSCINP00000030594.1"/>
    </source>
</evidence>
<dbReference type="EMBL" id="EAAA01001679">
    <property type="status" value="NOT_ANNOTATED_CDS"/>
    <property type="molecule type" value="Genomic_DNA"/>
</dbReference>
<evidence type="ECO:0000313" key="2">
    <source>
        <dbReference type="Proteomes" id="UP000008144"/>
    </source>
</evidence>
<dbReference type="Ensembl" id="ENSCINT00000037199.1">
    <property type="protein sequence ID" value="ENSCINP00000030594.1"/>
    <property type="gene ID" value="ENSCING00000021031.1"/>
</dbReference>
<dbReference type="Proteomes" id="UP000008144">
    <property type="component" value="Chromosome 3"/>
</dbReference>
<reference evidence="1" key="4">
    <citation type="submission" date="2025-09" db="UniProtKB">
        <authorList>
            <consortium name="Ensembl"/>
        </authorList>
    </citation>
    <scope>IDENTIFICATION</scope>
</reference>
<reference evidence="2" key="1">
    <citation type="journal article" date="2002" name="Science">
        <title>The draft genome of Ciona intestinalis: insights into chordate and vertebrate origins.</title>
        <authorList>
            <person name="Dehal P."/>
            <person name="Satou Y."/>
            <person name="Campbell R.K."/>
            <person name="Chapman J."/>
            <person name="Degnan B."/>
            <person name="De Tomaso A."/>
            <person name="Davidson B."/>
            <person name="Di Gregorio A."/>
            <person name="Gelpke M."/>
            <person name="Goodstein D.M."/>
            <person name="Harafuji N."/>
            <person name="Hastings K.E."/>
            <person name="Ho I."/>
            <person name="Hotta K."/>
            <person name="Huang W."/>
            <person name="Kawashima T."/>
            <person name="Lemaire P."/>
            <person name="Martinez D."/>
            <person name="Meinertzhagen I.A."/>
            <person name="Necula S."/>
            <person name="Nonaka M."/>
            <person name="Putnam N."/>
            <person name="Rash S."/>
            <person name="Saiga H."/>
            <person name="Satake M."/>
            <person name="Terry A."/>
            <person name="Yamada L."/>
            <person name="Wang H.G."/>
            <person name="Awazu S."/>
            <person name="Azumi K."/>
            <person name="Boore J."/>
            <person name="Branno M."/>
            <person name="Chin-Bow S."/>
            <person name="DeSantis R."/>
            <person name="Doyle S."/>
            <person name="Francino P."/>
            <person name="Keys D.N."/>
            <person name="Haga S."/>
            <person name="Hayashi H."/>
            <person name="Hino K."/>
            <person name="Imai K.S."/>
            <person name="Inaba K."/>
            <person name="Kano S."/>
            <person name="Kobayashi K."/>
            <person name="Kobayashi M."/>
            <person name="Lee B.I."/>
            <person name="Makabe K.W."/>
            <person name="Manohar C."/>
            <person name="Matassi G."/>
            <person name="Medina M."/>
            <person name="Mochizuki Y."/>
            <person name="Mount S."/>
            <person name="Morishita T."/>
            <person name="Miura S."/>
            <person name="Nakayama A."/>
            <person name="Nishizaka S."/>
            <person name="Nomoto H."/>
            <person name="Ohta F."/>
            <person name="Oishi K."/>
            <person name="Rigoutsos I."/>
            <person name="Sano M."/>
            <person name="Sasaki A."/>
            <person name="Sasakura Y."/>
            <person name="Shoguchi E."/>
            <person name="Shin-i T."/>
            <person name="Spagnuolo A."/>
            <person name="Stainier D."/>
            <person name="Suzuki M.M."/>
            <person name="Tassy O."/>
            <person name="Takatori N."/>
            <person name="Tokuoka M."/>
            <person name="Yagi K."/>
            <person name="Yoshizaki F."/>
            <person name="Wada S."/>
            <person name="Zhang C."/>
            <person name="Hyatt P.D."/>
            <person name="Larimer F."/>
            <person name="Detter C."/>
            <person name="Doggett N."/>
            <person name="Glavina T."/>
            <person name="Hawkins T."/>
            <person name="Richardson P."/>
            <person name="Lucas S."/>
            <person name="Kohara Y."/>
            <person name="Levine M."/>
            <person name="Satoh N."/>
            <person name="Rokhsar D.S."/>
        </authorList>
    </citation>
    <scope>NUCLEOTIDE SEQUENCE [LARGE SCALE GENOMIC DNA]</scope>
</reference>
<name>H2XLR2_CIOIN</name>